<evidence type="ECO:0000259" key="2">
    <source>
        <dbReference type="Pfam" id="PF00899"/>
    </source>
</evidence>
<reference evidence="3 4" key="1">
    <citation type="submission" date="2015-05" db="EMBL/GenBank/DDBJ databases">
        <title>Whole genome sequence and identification of bacterial endophytes from Costus igneus.</title>
        <authorList>
            <person name="Lee Y.P."/>
            <person name="Gan H.M."/>
            <person name="Eng W."/>
            <person name="Wheatley M.S."/>
            <person name="Caraballo A."/>
            <person name="Polter S."/>
            <person name="Savka M.A."/>
            <person name="Hudson A.O."/>
        </authorList>
    </citation>
    <scope>NUCLEOTIDE SEQUENCE [LARGE SCALE GENOMIC DNA]</scope>
    <source>
        <strain evidence="3 4">RIT379</strain>
    </source>
</reference>
<dbReference type="Gene3D" id="3.40.50.720">
    <property type="entry name" value="NAD(P)-binding Rossmann-like Domain"/>
    <property type="match status" value="1"/>
</dbReference>
<dbReference type="AlphaFoldDB" id="A0A0J1INE4"/>
<proteinExistence type="inferred from homology"/>
<evidence type="ECO:0000313" key="4">
    <source>
        <dbReference type="Proteomes" id="UP000036045"/>
    </source>
</evidence>
<dbReference type="InterPro" id="IPR045886">
    <property type="entry name" value="ThiF/MoeB/HesA"/>
</dbReference>
<evidence type="ECO:0000313" key="3">
    <source>
        <dbReference type="EMBL" id="KLV27481.1"/>
    </source>
</evidence>
<gene>
    <name evidence="3" type="ORF">ABW02_04810</name>
</gene>
<dbReference type="GO" id="GO:0008641">
    <property type="term" value="F:ubiquitin-like modifier activating enzyme activity"/>
    <property type="evidence" value="ECO:0007669"/>
    <property type="project" value="InterPro"/>
</dbReference>
<dbReference type="Proteomes" id="UP000036045">
    <property type="component" value="Unassembled WGS sequence"/>
</dbReference>
<dbReference type="GO" id="GO:0005829">
    <property type="term" value="C:cytosol"/>
    <property type="evidence" value="ECO:0007669"/>
    <property type="project" value="TreeGrafter"/>
</dbReference>
<comment type="caution">
    <text evidence="3">The sequence shown here is derived from an EMBL/GenBank/DDBJ whole genome shotgun (WGS) entry which is preliminary data.</text>
</comment>
<protein>
    <submittedName>
        <fullName evidence="3">Thiamine biosynthesis protein MoeB</fullName>
    </submittedName>
</protein>
<feature type="domain" description="THIF-type NAD/FAD binding fold" evidence="2">
    <location>
        <begin position="6"/>
        <end position="242"/>
    </location>
</feature>
<dbReference type="GO" id="GO:0008146">
    <property type="term" value="F:sulfotransferase activity"/>
    <property type="evidence" value="ECO:0007669"/>
    <property type="project" value="TreeGrafter"/>
</dbReference>
<dbReference type="PANTHER" id="PTHR10953:SF102">
    <property type="entry name" value="ADENYLYLTRANSFERASE AND SULFURTRANSFERASE MOCS3"/>
    <property type="match status" value="1"/>
</dbReference>
<dbReference type="Pfam" id="PF00899">
    <property type="entry name" value="ThiF"/>
    <property type="match status" value="1"/>
</dbReference>
<accession>A0A0J1INE4</accession>
<sequence length="340" mass="37869">MDQSRYSRQVLFSPIGAEGQRIIGRKHVLIIGAGALGSSVAEMLCRSGIGSLTIIDRDYVEKSNLQRQQLYTEKDADEKIPKAFAAENRLKEINRGCTVKGIIGEATAALLEQLVENIDLIIDAADNMEIRMIVNDMAVKHGIPWIYGACVGSSGMSYTIIPGETPCLHCLLKTMPMTGLTCDTVGIIAPAVQVVVSHQVTEALKLLRGDKAALRGSFLTFDLWNNEYHNVKVSRAKRSDCPTCGEKRSYPFLERENQTKVAVLCGRETVQIRPSSPKNIPFQRLTESLQKKGYKVRQNPFLLSVQLERNRVVFFKDGRALIHETNDVVYAKKLYDQLLG</sequence>
<dbReference type="PATRIC" id="fig|1397.4.peg.3062"/>
<name>A0A0J1INE4_NIACI</name>
<comment type="similarity">
    <text evidence="1">Belongs to the HesA/MoeB/ThiF family.</text>
</comment>
<dbReference type="SUPFAM" id="SSF69572">
    <property type="entry name" value="Activating enzymes of the ubiquitin-like proteins"/>
    <property type="match status" value="1"/>
</dbReference>
<dbReference type="PANTHER" id="PTHR10953">
    <property type="entry name" value="UBIQUITIN-ACTIVATING ENZYME E1"/>
    <property type="match status" value="1"/>
</dbReference>
<organism evidence="3 4">
    <name type="scientific">Niallia circulans</name>
    <name type="common">Bacillus circulans</name>
    <dbReference type="NCBI Taxonomy" id="1397"/>
    <lineage>
        <taxon>Bacteria</taxon>
        <taxon>Bacillati</taxon>
        <taxon>Bacillota</taxon>
        <taxon>Bacilli</taxon>
        <taxon>Bacillales</taxon>
        <taxon>Bacillaceae</taxon>
        <taxon>Niallia</taxon>
    </lineage>
</organism>
<dbReference type="GO" id="GO:0004792">
    <property type="term" value="F:thiosulfate-cyanide sulfurtransferase activity"/>
    <property type="evidence" value="ECO:0007669"/>
    <property type="project" value="TreeGrafter"/>
</dbReference>
<dbReference type="FunFam" id="3.40.50.720:FF:000080">
    <property type="entry name" value="Thiazole biosynthesis adenylyltransferase ThiF"/>
    <property type="match status" value="1"/>
</dbReference>
<dbReference type="InterPro" id="IPR000594">
    <property type="entry name" value="ThiF_NAD_FAD-bd"/>
</dbReference>
<dbReference type="InterPro" id="IPR035985">
    <property type="entry name" value="Ubiquitin-activating_enz"/>
</dbReference>
<dbReference type="EMBL" id="LDPH01000003">
    <property type="protein sequence ID" value="KLV27481.1"/>
    <property type="molecule type" value="Genomic_DNA"/>
</dbReference>
<dbReference type="NCBIfam" id="NF009123">
    <property type="entry name" value="PRK12475.1"/>
    <property type="match status" value="1"/>
</dbReference>
<dbReference type="OrthoDB" id="9804286at2"/>
<dbReference type="GO" id="GO:0016779">
    <property type="term" value="F:nucleotidyltransferase activity"/>
    <property type="evidence" value="ECO:0007669"/>
    <property type="project" value="TreeGrafter"/>
</dbReference>
<dbReference type="CDD" id="cd00757">
    <property type="entry name" value="ThiF_MoeB_HesA_family"/>
    <property type="match status" value="1"/>
</dbReference>
<keyword evidence="4" id="KW-1185">Reference proteome</keyword>
<evidence type="ECO:0000256" key="1">
    <source>
        <dbReference type="ARBA" id="ARBA00009919"/>
    </source>
</evidence>
<dbReference type="RefSeq" id="WP_047940800.1">
    <property type="nucleotide sequence ID" value="NZ_JARTLH010000005.1"/>
</dbReference>